<dbReference type="InterPro" id="IPR043502">
    <property type="entry name" value="DNA/RNA_pol_sf"/>
</dbReference>
<proteinExistence type="predicted"/>
<dbReference type="Pfam" id="PF00665">
    <property type="entry name" value="rve"/>
    <property type="match status" value="1"/>
</dbReference>
<dbReference type="InterPro" id="IPR043128">
    <property type="entry name" value="Rev_trsase/Diguanyl_cyclase"/>
</dbReference>
<dbReference type="CDD" id="cd09274">
    <property type="entry name" value="RNase_HI_RT_Ty3"/>
    <property type="match status" value="1"/>
</dbReference>
<keyword evidence="5" id="KW-0378">Hydrolase</keyword>
<dbReference type="GO" id="GO:0042575">
    <property type="term" value="C:DNA polymerase complex"/>
    <property type="evidence" value="ECO:0007669"/>
    <property type="project" value="UniProtKB-ARBA"/>
</dbReference>
<feature type="compositionally biased region" description="Basic and acidic residues" evidence="9">
    <location>
        <begin position="133"/>
        <end position="151"/>
    </location>
</feature>
<dbReference type="Gene3D" id="1.10.340.70">
    <property type="match status" value="1"/>
</dbReference>
<keyword evidence="8" id="KW-0863">Zinc-finger</keyword>
<dbReference type="GO" id="GO:0015074">
    <property type="term" value="P:DNA integration"/>
    <property type="evidence" value="ECO:0007669"/>
    <property type="project" value="InterPro"/>
</dbReference>
<dbReference type="GO" id="GO:0004519">
    <property type="term" value="F:endonuclease activity"/>
    <property type="evidence" value="ECO:0007669"/>
    <property type="project" value="UniProtKB-KW"/>
</dbReference>
<evidence type="ECO:0000256" key="8">
    <source>
        <dbReference type="PROSITE-ProRule" id="PRU00047"/>
    </source>
</evidence>
<evidence type="ECO:0000256" key="9">
    <source>
        <dbReference type="SAM" id="MobiDB-lite"/>
    </source>
</evidence>
<evidence type="ECO:0000259" key="10">
    <source>
        <dbReference type="PROSITE" id="PS50158"/>
    </source>
</evidence>
<protein>
    <recommendedName>
        <fullName evidence="1">RNA-directed DNA polymerase</fullName>
        <ecNumber evidence="1">2.7.7.49</ecNumber>
    </recommendedName>
</protein>
<dbReference type="InterPro" id="IPR000477">
    <property type="entry name" value="RT_dom"/>
</dbReference>
<keyword evidence="8" id="KW-0479">Metal-binding</keyword>
<dbReference type="Gene3D" id="3.30.420.10">
    <property type="entry name" value="Ribonuclease H-like superfamily/Ribonuclease H"/>
    <property type="match status" value="1"/>
</dbReference>
<keyword evidence="4" id="KW-0540">Nuclease</keyword>
<reference evidence="13" key="1">
    <citation type="submission" date="2025-08" db="UniProtKB">
        <authorList>
            <consortium name="RefSeq"/>
        </authorList>
    </citation>
    <scope>IDENTIFICATION</scope>
    <source>
        <tissue evidence="13">Whole body</tissue>
    </source>
</reference>
<feature type="compositionally biased region" description="Basic residues" evidence="9">
    <location>
        <begin position="119"/>
        <end position="132"/>
    </location>
</feature>
<keyword evidence="5" id="KW-0255">Endonuclease</keyword>
<feature type="non-terminal residue" evidence="13">
    <location>
        <position position="1283"/>
    </location>
</feature>
<dbReference type="OrthoDB" id="7549458at2759"/>
<feature type="non-terminal residue" evidence="13">
    <location>
        <position position="1"/>
    </location>
</feature>
<evidence type="ECO:0000256" key="3">
    <source>
        <dbReference type="ARBA" id="ARBA00022695"/>
    </source>
</evidence>
<dbReference type="Proteomes" id="UP000504618">
    <property type="component" value="Unplaced"/>
</dbReference>
<evidence type="ECO:0000256" key="4">
    <source>
        <dbReference type="ARBA" id="ARBA00022722"/>
    </source>
</evidence>
<dbReference type="Gene3D" id="2.40.70.10">
    <property type="entry name" value="Acid Proteases"/>
    <property type="match status" value="1"/>
</dbReference>
<feature type="region of interest" description="Disordered" evidence="9">
    <location>
        <begin position="1226"/>
        <end position="1283"/>
    </location>
</feature>
<evidence type="ECO:0000259" key="11">
    <source>
        <dbReference type="PROSITE" id="PS50994"/>
    </source>
</evidence>
<feature type="domain" description="CCHC-type" evidence="10">
    <location>
        <begin position="165"/>
        <end position="180"/>
    </location>
</feature>
<keyword evidence="6" id="KW-0695">RNA-directed DNA polymerase</keyword>
<keyword evidence="3" id="KW-0548">Nucleotidyltransferase</keyword>
<dbReference type="SUPFAM" id="SSF53098">
    <property type="entry name" value="Ribonuclease H-like"/>
    <property type="match status" value="1"/>
</dbReference>
<feature type="compositionally biased region" description="Low complexity" evidence="9">
    <location>
        <begin position="7"/>
        <end position="22"/>
    </location>
</feature>
<dbReference type="PANTHER" id="PTHR37984:SF5">
    <property type="entry name" value="PROTEIN NYNRIN-LIKE"/>
    <property type="match status" value="1"/>
</dbReference>
<dbReference type="SUPFAM" id="SSF50630">
    <property type="entry name" value="Acid proteases"/>
    <property type="match status" value="1"/>
</dbReference>
<dbReference type="Pfam" id="PF17921">
    <property type="entry name" value="Integrase_H2C2"/>
    <property type="match status" value="1"/>
</dbReference>
<dbReference type="EC" id="2.7.7.49" evidence="1"/>
<dbReference type="FunFam" id="3.10.20.370:FF:000001">
    <property type="entry name" value="Retrovirus-related Pol polyprotein from transposon 17.6-like protein"/>
    <property type="match status" value="1"/>
</dbReference>
<dbReference type="Gene3D" id="3.30.70.270">
    <property type="match status" value="2"/>
</dbReference>
<evidence type="ECO:0000256" key="5">
    <source>
        <dbReference type="ARBA" id="ARBA00022759"/>
    </source>
</evidence>
<evidence type="ECO:0000313" key="12">
    <source>
        <dbReference type="Proteomes" id="UP000504618"/>
    </source>
</evidence>
<dbReference type="InterPro" id="IPR021109">
    <property type="entry name" value="Peptidase_aspartic_dom_sf"/>
</dbReference>
<feature type="compositionally biased region" description="Low complexity" evidence="9">
    <location>
        <begin position="1235"/>
        <end position="1252"/>
    </location>
</feature>
<name>A0A6J1PTD6_9HYME</name>
<dbReference type="CDD" id="cd01647">
    <property type="entry name" value="RT_LTR"/>
    <property type="match status" value="1"/>
</dbReference>
<evidence type="ECO:0000256" key="1">
    <source>
        <dbReference type="ARBA" id="ARBA00012493"/>
    </source>
</evidence>
<dbReference type="InterPro" id="IPR001878">
    <property type="entry name" value="Znf_CCHC"/>
</dbReference>
<feature type="domain" description="Integrase catalytic" evidence="11">
    <location>
        <begin position="944"/>
        <end position="1097"/>
    </location>
</feature>
<sequence length="1283" mass="145073">AIREAARMAAESATGATAGATAQSKPPSFNIGEFRSSDGATVEDYFKRFEWALKLSKIPEEQWANFARVHMGTELNQALKFLVSPRSPEDLTFEQFSVPETTHKLGYSQPKKKNNDKQRRQRSLSRNRQQQRHKQDSSQKKQDRPCQGCGRDHARSQCQFRDAECHNCGIKGHIAKVCRSRDNKKTDQVSDALVPAEHVDSVQYFNKVNDIGSNSVAQKRMINVIIDGHNLKMELDTGAPCGIKTDRQFASYTLHKINCIGRLPVNVKVGQTTKRLNLYVVEGDFDTLFGREWIAHFTHEIDFKKIFSSSNKIHAVSTTPPRLTQEQEKQLEQLLDRYQDVFSDVAGKLVGPPVKLHLKPEATPVFVKAREIPFALRDAYAREIDAKISSGFYKKVEYSEWASTTHVVTKKNGKLRITGNYKPTLNPRIIVDEHPIPKAEQIFNEMKGAKIFCHLDITDAYTHLPVDEEFSHALTLNTPTHGLIRPTRAVYGAANIPAVWQRRMQTVLQGLSKVRNFFDDVIIFAEDFADLMVILEQTLERLRAHGLRLNRAKCVFATSSVEFLGHRIDAQGIHKSDKHIEAIRDAPKPSTPEELQLFLGKATYYSAFIPDLSTKDRPLRNMLHQVPFKWTPAAEEAYQDIKEALISPQVLMPYDPSFPLLLATDASKTGLGAVLSHRLSNGQERPIAYASRTMTTTEQKYPQIDKEALAIVWAVQKFFHYLYARHWTLITDHKPLTQILHPEKSLPVLCISRMANYADYLAHFDFDVIFRPTKENTNADYCSRALPSTINTIQSSSSLQRREEIEGDGFDHFAMNQIEQLPIDAKQIAQETRKDPELGKIVKLLEAEQSLERAGYRAPESAYRLAANCLMFEHRVVIPSSLRKAILNDLHVAHLGIVKMKGMARSFVYWPGIDSEIEQTAKSCAECARHAHAPPKFCQHHWDYPQGPWERIHIDYAGPVAGTMLLIVSDAFSKWLEVKITNSMTTAATIAILDNLFTAYGAPTIVVSDNGTQFTAAEFKSFLQTSGVKYHKLTAPYHPSTNGQAERSVQTVKDALRAMGTSRNTLQADLNKFLRHYRIAPHSTTGQSPSQLFLGRTLRTRLDLVRPDDVFTRVTQKWNVQYAPTFRSFKPTQTVYFLSGNPRMDKWVRGTIVARLGELHYEIEYGNKRFKRHVDQIRGYLENSTTKQSDLPLSGVNNEEKSRHVRFYPDPPKACTPLKPRNVEALAPPLPCQRTPTPSTAPGTPPRTAATPEGSAVQDGIAAPSVLPRRTTRKRRSPDRYSP</sequence>
<keyword evidence="7" id="KW-0511">Multifunctional enzyme</keyword>
<dbReference type="FunFam" id="3.30.70.270:FF:000020">
    <property type="entry name" value="Transposon Tf2-6 polyprotein-like Protein"/>
    <property type="match status" value="1"/>
</dbReference>
<keyword evidence="12" id="KW-1185">Reference proteome</keyword>
<dbReference type="Gene3D" id="3.10.10.10">
    <property type="entry name" value="HIV Type 1 Reverse Transcriptase, subunit A, domain 1"/>
    <property type="match status" value="1"/>
</dbReference>
<dbReference type="GeneID" id="112455096"/>
<dbReference type="GO" id="GO:0003676">
    <property type="term" value="F:nucleic acid binding"/>
    <property type="evidence" value="ECO:0007669"/>
    <property type="project" value="InterPro"/>
</dbReference>
<dbReference type="GO" id="GO:0008270">
    <property type="term" value="F:zinc ion binding"/>
    <property type="evidence" value="ECO:0007669"/>
    <property type="project" value="UniProtKB-KW"/>
</dbReference>
<feature type="region of interest" description="Disordered" evidence="9">
    <location>
        <begin position="101"/>
        <end position="151"/>
    </location>
</feature>
<dbReference type="PROSITE" id="PS50158">
    <property type="entry name" value="ZF_CCHC"/>
    <property type="match status" value="1"/>
</dbReference>
<dbReference type="PROSITE" id="PS50994">
    <property type="entry name" value="INTEGRASE"/>
    <property type="match status" value="1"/>
</dbReference>
<dbReference type="FunFam" id="3.30.420.10:FF:000063">
    <property type="entry name" value="Retrovirus-related Pol polyprotein from transposon 297-like Protein"/>
    <property type="match status" value="1"/>
</dbReference>
<accession>A0A6J1PTD6</accession>
<feature type="region of interest" description="Disordered" evidence="9">
    <location>
        <begin position="7"/>
        <end position="32"/>
    </location>
</feature>
<dbReference type="Gene3D" id="3.10.20.370">
    <property type="match status" value="1"/>
</dbReference>
<keyword evidence="2" id="KW-0808">Transferase</keyword>
<dbReference type="InterPro" id="IPR050951">
    <property type="entry name" value="Retrovirus_Pol_polyprotein"/>
</dbReference>
<evidence type="ECO:0000313" key="13">
    <source>
        <dbReference type="RefSeq" id="XP_024872568.1"/>
    </source>
</evidence>
<dbReference type="RefSeq" id="XP_024872568.1">
    <property type="nucleotide sequence ID" value="XM_025016800.1"/>
</dbReference>
<dbReference type="SUPFAM" id="SSF56672">
    <property type="entry name" value="DNA/RNA polymerases"/>
    <property type="match status" value="1"/>
</dbReference>
<evidence type="ECO:0000256" key="7">
    <source>
        <dbReference type="ARBA" id="ARBA00023268"/>
    </source>
</evidence>
<dbReference type="PANTHER" id="PTHR37984">
    <property type="entry name" value="PROTEIN CBG26694"/>
    <property type="match status" value="1"/>
</dbReference>
<gene>
    <name evidence="13" type="primary">LOC112455096</name>
</gene>
<dbReference type="InterPro" id="IPR036397">
    <property type="entry name" value="RNaseH_sf"/>
</dbReference>
<dbReference type="InterPro" id="IPR001584">
    <property type="entry name" value="Integrase_cat-core"/>
</dbReference>
<dbReference type="InterPro" id="IPR041588">
    <property type="entry name" value="Integrase_H2C2"/>
</dbReference>
<evidence type="ECO:0000256" key="2">
    <source>
        <dbReference type="ARBA" id="ARBA00022679"/>
    </source>
</evidence>
<dbReference type="Pfam" id="PF00078">
    <property type="entry name" value="RVT_1"/>
    <property type="match status" value="1"/>
</dbReference>
<dbReference type="GO" id="GO:0003964">
    <property type="term" value="F:RNA-directed DNA polymerase activity"/>
    <property type="evidence" value="ECO:0007669"/>
    <property type="project" value="UniProtKB-KW"/>
</dbReference>
<evidence type="ECO:0000256" key="6">
    <source>
        <dbReference type="ARBA" id="ARBA00022918"/>
    </source>
</evidence>
<dbReference type="InterPro" id="IPR012337">
    <property type="entry name" value="RNaseH-like_sf"/>
</dbReference>
<dbReference type="Pfam" id="PF17919">
    <property type="entry name" value="RT_RNaseH_2"/>
    <property type="match status" value="1"/>
</dbReference>
<dbReference type="InterPro" id="IPR041577">
    <property type="entry name" value="RT_RNaseH_2"/>
</dbReference>
<keyword evidence="8" id="KW-0862">Zinc</keyword>
<organism evidence="12 13">
    <name type="scientific">Temnothorax curvispinosus</name>
    <dbReference type="NCBI Taxonomy" id="300111"/>
    <lineage>
        <taxon>Eukaryota</taxon>
        <taxon>Metazoa</taxon>
        <taxon>Ecdysozoa</taxon>
        <taxon>Arthropoda</taxon>
        <taxon>Hexapoda</taxon>
        <taxon>Insecta</taxon>
        <taxon>Pterygota</taxon>
        <taxon>Neoptera</taxon>
        <taxon>Endopterygota</taxon>
        <taxon>Hymenoptera</taxon>
        <taxon>Apocrita</taxon>
        <taxon>Aculeata</taxon>
        <taxon>Formicoidea</taxon>
        <taxon>Formicidae</taxon>
        <taxon>Myrmicinae</taxon>
        <taxon>Temnothorax</taxon>
    </lineage>
</organism>